<dbReference type="Proteomes" id="UP000011607">
    <property type="component" value="Unassembled WGS sequence"/>
</dbReference>
<sequence>MTRPISGLDDVFTYHVQELYYVERRHEDVLEQFVADAHNDALRRALEHHRGETRDQRDRLEDVLDLVDTPAEERERPAFDGVLEEHDRFLETVAVDESTPGTAGDPGNDPNADVDLRDLRILTTAIEIEHLETAGYENAVLLARRLDHPRDIRKPLDRSRKEEDGMGTQLKEVANESAVRKLFTRLTG</sequence>
<evidence type="ECO:0008006" key="3">
    <source>
        <dbReference type="Google" id="ProtNLM"/>
    </source>
</evidence>
<evidence type="ECO:0000313" key="2">
    <source>
        <dbReference type="Proteomes" id="UP000011607"/>
    </source>
</evidence>
<accession>M0MNG2</accession>
<keyword evidence="2" id="KW-1185">Reference proteome</keyword>
<dbReference type="AlphaFoldDB" id="M0MNG2"/>
<dbReference type="Gene3D" id="1.20.1260.10">
    <property type="match status" value="1"/>
</dbReference>
<dbReference type="STRING" id="1227454.C446_00115"/>
<dbReference type="Pfam" id="PF05974">
    <property type="entry name" value="DUF892"/>
    <property type="match status" value="2"/>
</dbReference>
<organism evidence="1 2">
    <name type="scientific">Halobiforma nitratireducens JCM 10879</name>
    <dbReference type="NCBI Taxonomy" id="1227454"/>
    <lineage>
        <taxon>Archaea</taxon>
        <taxon>Methanobacteriati</taxon>
        <taxon>Methanobacteriota</taxon>
        <taxon>Stenosarchaea group</taxon>
        <taxon>Halobacteria</taxon>
        <taxon>Halobacteriales</taxon>
        <taxon>Natrialbaceae</taxon>
        <taxon>Halobiforma</taxon>
    </lineage>
</organism>
<dbReference type="InterPro" id="IPR009078">
    <property type="entry name" value="Ferritin-like_SF"/>
</dbReference>
<dbReference type="SUPFAM" id="SSF47240">
    <property type="entry name" value="Ferritin-like"/>
    <property type="match status" value="1"/>
</dbReference>
<dbReference type="RefSeq" id="WP_006671001.1">
    <property type="nucleotide sequence ID" value="NZ_AOMA01000002.1"/>
</dbReference>
<dbReference type="eggNOG" id="arCOG10787">
    <property type="taxonomic scope" value="Archaea"/>
</dbReference>
<dbReference type="InterPro" id="IPR010287">
    <property type="entry name" value="DUF892_YciF-like"/>
</dbReference>
<evidence type="ECO:0000313" key="1">
    <source>
        <dbReference type="EMBL" id="EMA47196.1"/>
    </source>
</evidence>
<dbReference type="InterPro" id="IPR047114">
    <property type="entry name" value="YciF"/>
</dbReference>
<gene>
    <name evidence="1" type="ORF">C446_00115</name>
</gene>
<dbReference type="PANTHER" id="PTHR30565:SF9">
    <property type="entry name" value="PROTEIN YCIF"/>
    <property type="match status" value="1"/>
</dbReference>
<dbReference type="EMBL" id="AOMA01000002">
    <property type="protein sequence ID" value="EMA47196.1"/>
    <property type="molecule type" value="Genomic_DNA"/>
</dbReference>
<dbReference type="InterPro" id="IPR012347">
    <property type="entry name" value="Ferritin-like"/>
</dbReference>
<protein>
    <recommendedName>
        <fullName evidence="3">DUF892 family protein</fullName>
    </recommendedName>
</protein>
<name>M0MNG2_9EURY</name>
<comment type="caution">
    <text evidence="1">The sequence shown here is derived from an EMBL/GenBank/DDBJ whole genome shotgun (WGS) entry which is preliminary data.</text>
</comment>
<reference evidence="1 2" key="1">
    <citation type="journal article" date="2014" name="PLoS Genet.">
        <title>Phylogenetically driven sequencing of extremely halophilic archaea reveals strategies for static and dynamic osmo-response.</title>
        <authorList>
            <person name="Becker E.A."/>
            <person name="Seitzer P.M."/>
            <person name="Tritt A."/>
            <person name="Larsen D."/>
            <person name="Krusor M."/>
            <person name="Yao A.I."/>
            <person name="Wu D."/>
            <person name="Madern D."/>
            <person name="Eisen J.A."/>
            <person name="Darling A.E."/>
            <person name="Facciotti M.T."/>
        </authorList>
    </citation>
    <scope>NUCLEOTIDE SEQUENCE [LARGE SCALE GENOMIC DNA]</scope>
    <source>
        <strain evidence="1 2">JCM 10879</strain>
    </source>
</reference>
<dbReference type="OrthoDB" id="192254at2157"/>
<proteinExistence type="predicted"/>
<dbReference type="PANTHER" id="PTHR30565">
    <property type="entry name" value="PROTEIN YCIF"/>
    <property type="match status" value="1"/>
</dbReference>